<dbReference type="PANTHER" id="PTHR32089">
    <property type="entry name" value="METHYL-ACCEPTING CHEMOTAXIS PROTEIN MCPB"/>
    <property type="match status" value="1"/>
</dbReference>
<evidence type="ECO:0000313" key="6">
    <source>
        <dbReference type="EMBL" id="MEQ6290895.1"/>
    </source>
</evidence>
<evidence type="ECO:0000259" key="5">
    <source>
        <dbReference type="PROSITE" id="PS50112"/>
    </source>
</evidence>
<dbReference type="InterPro" id="IPR013655">
    <property type="entry name" value="PAS_fold_3"/>
</dbReference>
<comment type="similarity">
    <text evidence="2">Belongs to the methyl-accepting chemotaxis (MCP) protein family.</text>
</comment>
<name>A0ABV1M5E0_9NEIS</name>
<accession>A0ABV1M5E0</accession>
<dbReference type="CDD" id="cd11386">
    <property type="entry name" value="MCP_signal"/>
    <property type="match status" value="1"/>
</dbReference>
<gene>
    <name evidence="6" type="ORF">ABNW52_09725</name>
</gene>
<dbReference type="SMART" id="SM00283">
    <property type="entry name" value="MA"/>
    <property type="match status" value="1"/>
</dbReference>
<sequence>MKINMPVTANELFLDPARPIVTKTDLKGAITYANRAFIDISGYSEEELLGRNHNVVRHPDMPPEAFADLWDTIKEGKPWRGLVKNRAKSGDFYWVEAYVTPLTEHGKLIGYISVRSTPKRDEIAAAEAFYQQLRNKQEAMPSTLKALLKRPDSGRAGFVLTGIFSAGLLFAAVCPGLADVVRQVVGGVSFVGLGAASYWWRHREGVVMERIHHGFMALSEGRLEHPLRTHLGGQLGAMMDSLEGLRLHQRALVADSLSAGGLTYQQARSLSGEVEGLVARAREQGTGLHHISTSMEEISGSVAQVAAMAEQSEQGADATRQAATTGQAVMQTAADAAVQAVDSVHRSKADLLQLEQAMGKISSMTDLIHEIAEQTNLLALNAAIEAARAGEMGRGFAVVADEVRKLAERTAQATDGITETVQHIVAITDSVSGNMDQSVIEVGQVSNEIRQSGEHLQNLLQIADQARQFAHTLVEQMAQQSSSVHQVAASVEQLAMLGEQNVATADAVLGSSQHLELAASDLDKLTRDYRKWHNNGR</sequence>
<evidence type="ECO:0000256" key="2">
    <source>
        <dbReference type="ARBA" id="ARBA00029447"/>
    </source>
</evidence>
<dbReference type="PROSITE" id="PS50112">
    <property type="entry name" value="PAS"/>
    <property type="match status" value="1"/>
</dbReference>
<protein>
    <submittedName>
        <fullName evidence="6">Methyl-accepting chemotaxis protein</fullName>
    </submittedName>
</protein>
<evidence type="ECO:0000256" key="3">
    <source>
        <dbReference type="PROSITE-ProRule" id="PRU00284"/>
    </source>
</evidence>
<dbReference type="PRINTS" id="PR00260">
    <property type="entry name" value="CHEMTRNSDUCR"/>
</dbReference>
<evidence type="ECO:0000313" key="7">
    <source>
        <dbReference type="Proteomes" id="UP001433638"/>
    </source>
</evidence>
<dbReference type="SMART" id="SM00091">
    <property type="entry name" value="PAS"/>
    <property type="match status" value="1"/>
</dbReference>
<dbReference type="InterPro" id="IPR004089">
    <property type="entry name" value="MCPsignal_dom"/>
</dbReference>
<feature type="domain" description="Methyl-accepting transducer" evidence="4">
    <location>
        <begin position="259"/>
        <end position="495"/>
    </location>
</feature>
<dbReference type="Gene3D" id="3.30.450.20">
    <property type="entry name" value="PAS domain"/>
    <property type="match status" value="1"/>
</dbReference>
<dbReference type="PROSITE" id="PS50111">
    <property type="entry name" value="CHEMOTAXIS_TRANSDUC_2"/>
    <property type="match status" value="1"/>
</dbReference>
<dbReference type="Pfam" id="PF00015">
    <property type="entry name" value="MCPsignal"/>
    <property type="match status" value="1"/>
</dbReference>
<dbReference type="Proteomes" id="UP001433638">
    <property type="component" value="Unassembled WGS sequence"/>
</dbReference>
<organism evidence="6 7">
    <name type="scientific">Vogesella oryzagri</name>
    <dbReference type="NCBI Taxonomy" id="3160864"/>
    <lineage>
        <taxon>Bacteria</taxon>
        <taxon>Pseudomonadati</taxon>
        <taxon>Pseudomonadota</taxon>
        <taxon>Betaproteobacteria</taxon>
        <taxon>Neisseriales</taxon>
        <taxon>Chromobacteriaceae</taxon>
        <taxon>Vogesella</taxon>
    </lineage>
</organism>
<dbReference type="InterPro" id="IPR035965">
    <property type="entry name" value="PAS-like_dom_sf"/>
</dbReference>
<dbReference type="Gene3D" id="1.10.287.950">
    <property type="entry name" value="Methyl-accepting chemotaxis protein"/>
    <property type="match status" value="1"/>
</dbReference>
<feature type="domain" description="PAS" evidence="5">
    <location>
        <begin position="14"/>
        <end position="60"/>
    </location>
</feature>
<dbReference type="EMBL" id="JBEFLD010000004">
    <property type="protein sequence ID" value="MEQ6290895.1"/>
    <property type="molecule type" value="Genomic_DNA"/>
</dbReference>
<dbReference type="Pfam" id="PF08447">
    <property type="entry name" value="PAS_3"/>
    <property type="match status" value="1"/>
</dbReference>
<dbReference type="PANTHER" id="PTHR32089:SF112">
    <property type="entry name" value="LYSOZYME-LIKE PROTEIN-RELATED"/>
    <property type="match status" value="1"/>
</dbReference>
<dbReference type="NCBIfam" id="TIGR00229">
    <property type="entry name" value="sensory_box"/>
    <property type="match status" value="1"/>
</dbReference>
<evidence type="ECO:0000256" key="1">
    <source>
        <dbReference type="ARBA" id="ARBA00023224"/>
    </source>
</evidence>
<keyword evidence="7" id="KW-1185">Reference proteome</keyword>
<dbReference type="InterPro" id="IPR004090">
    <property type="entry name" value="Chemotax_Me-accpt_rcpt"/>
</dbReference>
<proteinExistence type="inferred from homology"/>
<dbReference type="InterPro" id="IPR000014">
    <property type="entry name" value="PAS"/>
</dbReference>
<keyword evidence="1 3" id="KW-0807">Transducer</keyword>
<dbReference type="SUPFAM" id="SSF58104">
    <property type="entry name" value="Methyl-accepting chemotaxis protein (MCP) signaling domain"/>
    <property type="match status" value="1"/>
</dbReference>
<dbReference type="RefSeq" id="WP_349586953.1">
    <property type="nucleotide sequence ID" value="NZ_JBEFLD010000004.1"/>
</dbReference>
<dbReference type="CDD" id="cd00130">
    <property type="entry name" value="PAS"/>
    <property type="match status" value="1"/>
</dbReference>
<comment type="caution">
    <text evidence="6">The sequence shown here is derived from an EMBL/GenBank/DDBJ whole genome shotgun (WGS) entry which is preliminary data.</text>
</comment>
<dbReference type="SUPFAM" id="SSF55785">
    <property type="entry name" value="PYP-like sensor domain (PAS domain)"/>
    <property type="match status" value="1"/>
</dbReference>
<evidence type="ECO:0000259" key="4">
    <source>
        <dbReference type="PROSITE" id="PS50111"/>
    </source>
</evidence>
<reference evidence="6" key="1">
    <citation type="submission" date="2024-06" db="EMBL/GenBank/DDBJ databases">
        <title>Genome sequence of Vogesella sp. MAHUQ-64.</title>
        <authorList>
            <person name="Huq M.A."/>
        </authorList>
    </citation>
    <scope>NUCLEOTIDE SEQUENCE</scope>
    <source>
        <strain evidence="6">MAHUQ-64</strain>
    </source>
</reference>